<dbReference type="AlphaFoldDB" id="A0AAE1L8H8"/>
<feature type="compositionally biased region" description="Basic residues" evidence="1">
    <location>
        <begin position="67"/>
        <end position="78"/>
    </location>
</feature>
<reference evidence="2" key="1">
    <citation type="submission" date="2021-07" db="EMBL/GenBank/DDBJ databases">
        <authorList>
            <person name="Catto M.A."/>
            <person name="Jacobson A."/>
            <person name="Kennedy G."/>
            <person name="Labadie P."/>
            <person name="Hunt B.G."/>
            <person name="Srinivasan R."/>
        </authorList>
    </citation>
    <scope>NUCLEOTIDE SEQUENCE</scope>
    <source>
        <strain evidence="2">PL_HMW_Pooled</strain>
        <tissue evidence="2">Head</tissue>
    </source>
</reference>
<name>A0AAE1L8H8_9NEOP</name>
<feature type="region of interest" description="Disordered" evidence="1">
    <location>
        <begin position="1"/>
        <end position="78"/>
    </location>
</feature>
<sequence>MFHIISSLQNRGSQNFEDAEDTQQDIDDPSSWTAADSVQSSTTAASQAPTSSQAATTSSRSRDKPTAKRNKQAKNRKK</sequence>
<evidence type="ECO:0000313" key="3">
    <source>
        <dbReference type="Proteomes" id="UP001219518"/>
    </source>
</evidence>
<dbReference type="Proteomes" id="UP001219518">
    <property type="component" value="Unassembled WGS sequence"/>
</dbReference>
<comment type="caution">
    <text evidence="2">The sequence shown here is derived from an EMBL/GenBank/DDBJ whole genome shotgun (WGS) entry which is preliminary data.</text>
</comment>
<proteinExistence type="predicted"/>
<dbReference type="EMBL" id="JAHWGI010000108">
    <property type="protein sequence ID" value="KAK3909694.1"/>
    <property type="molecule type" value="Genomic_DNA"/>
</dbReference>
<keyword evidence="3" id="KW-1185">Reference proteome</keyword>
<feature type="compositionally biased region" description="Acidic residues" evidence="1">
    <location>
        <begin position="17"/>
        <end position="28"/>
    </location>
</feature>
<evidence type="ECO:0000256" key="1">
    <source>
        <dbReference type="SAM" id="MobiDB-lite"/>
    </source>
</evidence>
<feature type="compositionally biased region" description="Low complexity" evidence="1">
    <location>
        <begin position="33"/>
        <end position="59"/>
    </location>
</feature>
<feature type="compositionally biased region" description="Polar residues" evidence="1">
    <location>
        <begin position="1"/>
        <end position="16"/>
    </location>
</feature>
<reference evidence="2" key="2">
    <citation type="journal article" date="2023" name="BMC Genomics">
        <title>Pest status, molecular evolution, and epigenetic factors derived from the genome assembly of Frankliniella fusca, a thysanopteran phytovirus vector.</title>
        <authorList>
            <person name="Catto M.A."/>
            <person name="Labadie P.E."/>
            <person name="Jacobson A.L."/>
            <person name="Kennedy G.G."/>
            <person name="Srinivasan R."/>
            <person name="Hunt B.G."/>
        </authorList>
    </citation>
    <scope>NUCLEOTIDE SEQUENCE</scope>
    <source>
        <strain evidence="2">PL_HMW_Pooled</strain>
    </source>
</reference>
<evidence type="ECO:0000313" key="2">
    <source>
        <dbReference type="EMBL" id="KAK3909694.1"/>
    </source>
</evidence>
<accession>A0AAE1L8H8</accession>
<organism evidence="2 3">
    <name type="scientific">Frankliniella fusca</name>
    <dbReference type="NCBI Taxonomy" id="407009"/>
    <lineage>
        <taxon>Eukaryota</taxon>
        <taxon>Metazoa</taxon>
        <taxon>Ecdysozoa</taxon>
        <taxon>Arthropoda</taxon>
        <taxon>Hexapoda</taxon>
        <taxon>Insecta</taxon>
        <taxon>Pterygota</taxon>
        <taxon>Neoptera</taxon>
        <taxon>Paraneoptera</taxon>
        <taxon>Thysanoptera</taxon>
        <taxon>Terebrantia</taxon>
        <taxon>Thripoidea</taxon>
        <taxon>Thripidae</taxon>
        <taxon>Frankliniella</taxon>
    </lineage>
</organism>
<protein>
    <submittedName>
        <fullName evidence="2">Prolyl 3-hydroxylase OGFOD1</fullName>
    </submittedName>
</protein>
<gene>
    <name evidence="2" type="ORF">KUF71_019703</name>
</gene>